<comment type="caution">
    <text evidence="2">The sequence shown here is derived from an EMBL/GenBank/DDBJ whole genome shotgun (WGS) entry which is preliminary data.</text>
</comment>
<dbReference type="Gene3D" id="3.60.10.10">
    <property type="entry name" value="Endonuclease/exonuclease/phosphatase"/>
    <property type="match status" value="1"/>
</dbReference>
<dbReference type="PANTHER" id="PTHR33273:SF4">
    <property type="entry name" value="ENDONUCLEASE_EXONUCLEASE_PHOSPHATASE DOMAIN-CONTAINING PROTEIN"/>
    <property type="match status" value="1"/>
</dbReference>
<organism evidence="2 3">
    <name type="scientific">Trichonephila clavata</name>
    <name type="common">Joro spider</name>
    <name type="synonym">Nephila clavata</name>
    <dbReference type="NCBI Taxonomy" id="2740835"/>
    <lineage>
        <taxon>Eukaryota</taxon>
        <taxon>Metazoa</taxon>
        <taxon>Ecdysozoa</taxon>
        <taxon>Arthropoda</taxon>
        <taxon>Chelicerata</taxon>
        <taxon>Arachnida</taxon>
        <taxon>Araneae</taxon>
        <taxon>Araneomorphae</taxon>
        <taxon>Entelegynae</taxon>
        <taxon>Araneoidea</taxon>
        <taxon>Nephilidae</taxon>
        <taxon>Trichonephila</taxon>
    </lineage>
</organism>
<dbReference type="Proteomes" id="UP000887116">
    <property type="component" value="Unassembled WGS sequence"/>
</dbReference>
<dbReference type="Pfam" id="PF14529">
    <property type="entry name" value="Exo_endo_phos_2"/>
    <property type="match status" value="1"/>
</dbReference>
<dbReference type="PANTHER" id="PTHR33273">
    <property type="entry name" value="DOMAIN-CONTAINING PROTEIN, PUTATIVE-RELATED"/>
    <property type="match status" value="1"/>
</dbReference>
<name>A0A8X6J8M9_TRICU</name>
<evidence type="ECO:0000313" key="3">
    <source>
        <dbReference type="Proteomes" id="UP000887116"/>
    </source>
</evidence>
<dbReference type="SUPFAM" id="SSF56219">
    <property type="entry name" value="DNase I-like"/>
    <property type="match status" value="1"/>
</dbReference>
<dbReference type="OrthoDB" id="8033718at2759"/>
<reference evidence="2" key="1">
    <citation type="submission" date="2020-07" db="EMBL/GenBank/DDBJ databases">
        <title>Multicomponent nature underlies the extraordinary mechanical properties of spider dragline silk.</title>
        <authorList>
            <person name="Kono N."/>
            <person name="Nakamura H."/>
            <person name="Mori M."/>
            <person name="Yoshida Y."/>
            <person name="Ohtoshi R."/>
            <person name="Malay A.D."/>
            <person name="Moran D.A.P."/>
            <person name="Tomita M."/>
            <person name="Numata K."/>
            <person name="Arakawa K."/>
        </authorList>
    </citation>
    <scope>NUCLEOTIDE SEQUENCE</scope>
</reference>
<evidence type="ECO:0000313" key="2">
    <source>
        <dbReference type="EMBL" id="GFR25110.1"/>
    </source>
</evidence>
<sequence length="247" mass="27322">MTHRGGGTAILVKSSIIHHSTHIQTSSVEITAIVIGGHPNNLTICSLYNSPSLPSRNFIPDLLKVFRNRSQCLIVGDFNAKYASWSPTSRNNAAGNALSKLVRTRGFLLTAPNDPTRVPSYGRPSTIDFGLSCGLNSITAETFPDLSSDHNHVHFVVSIDTSIPFRQNCKTLTNWNKFQDIIANTIPGNPPIHNSEDIEQAIINFNSHIHTAINQASKFKPILHEMSKVPHATRLKIQGKNRLRKLY</sequence>
<dbReference type="InterPro" id="IPR036691">
    <property type="entry name" value="Endo/exonu/phosph_ase_sf"/>
</dbReference>
<evidence type="ECO:0000259" key="1">
    <source>
        <dbReference type="Pfam" id="PF14529"/>
    </source>
</evidence>
<keyword evidence="3" id="KW-1185">Reference proteome</keyword>
<feature type="domain" description="Endonuclease/exonuclease/phosphatase" evidence="1">
    <location>
        <begin position="43"/>
        <end position="153"/>
    </location>
</feature>
<protein>
    <submittedName>
        <fullName evidence="2">Putative RNA-directed DNA polymerase from transposon X-element</fullName>
    </submittedName>
</protein>
<dbReference type="InterPro" id="IPR005135">
    <property type="entry name" value="Endo/exonuclease/phosphatase"/>
</dbReference>
<keyword evidence="2" id="KW-0808">Transferase</keyword>
<gene>
    <name evidence="2" type="primary">X-elementORF2_408</name>
    <name evidence="2" type="ORF">TNCT_624931</name>
</gene>
<dbReference type="AlphaFoldDB" id="A0A8X6J8M9"/>
<dbReference type="EMBL" id="BMAO01028494">
    <property type="protein sequence ID" value="GFR25110.1"/>
    <property type="molecule type" value="Genomic_DNA"/>
</dbReference>
<dbReference type="GO" id="GO:0003964">
    <property type="term" value="F:RNA-directed DNA polymerase activity"/>
    <property type="evidence" value="ECO:0007669"/>
    <property type="project" value="UniProtKB-KW"/>
</dbReference>
<keyword evidence="2" id="KW-0548">Nucleotidyltransferase</keyword>
<proteinExistence type="predicted"/>
<accession>A0A8X6J8M9</accession>
<keyword evidence="2" id="KW-0695">RNA-directed DNA polymerase</keyword>